<dbReference type="STRING" id="1227493.C483_12963"/>
<proteinExistence type="predicted"/>
<keyword evidence="2" id="KW-0969">Cilium</keyword>
<feature type="compositionally biased region" description="Low complexity" evidence="1">
    <location>
        <begin position="129"/>
        <end position="141"/>
    </location>
</feature>
<protein>
    <submittedName>
        <fullName evidence="2">Flagella cluster protein</fullName>
    </submittedName>
</protein>
<keyword evidence="2" id="KW-0282">Flagellum</keyword>
<feature type="compositionally biased region" description="Polar residues" evidence="1">
    <location>
        <begin position="77"/>
        <end position="86"/>
    </location>
</feature>
<feature type="compositionally biased region" description="Basic and acidic residues" evidence="1">
    <location>
        <begin position="119"/>
        <end position="128"/>
    </location>
</feature>
<dbReference type="RefSeq" id="WP_006653768.1">
    <property type="nucleotide sequence ID" value="NZ_AOIM01000035.1"/>
</dbReference>
<keyword evidence="2" id="KW-0966">Cell projection</keyword>
<dbReference type="AlphaFoldDB" id="L9ZZ67"/>
<accession>L9ZZ67</accession>
<dbReference type="PATRIC" id="fig|1227493.4.peg.2597"/>
<dbReference type="Proteomes" id="UP000011519">
    <property type="component" value="Unassembled WGS sequence"/>
</dbReference>
<comment type="caution">
    <text evidence="2">The sequence shown here is derived from an EMBL/GenBank/DDBJ whole genome shotgun (WGS) entry which is preliminary data.</text>
</comment>
<reference evidence="2 3" key="1">
    <citation type="journal article" date="2014" name="PLoS Genet.">
        <title>Phylogenetically driven sequencing of extremely halophilic archaea reveals strategies for static and dynamic osmo-response.</title>
        <authorList>
            <person name="Becker E.A."/>
            <person name="Seitzer P.M."/>
            <person name="Tritt A."/>
            <person name="Larsen D."/>
            <person name="Krusor M."/>
            <person name="Yao A.I."/>
            <person name="Wu D."/>
            <person name="Madern D."/>
            <person name="Eisen J.A."/>
            <person name="Darling A.E."/>
            <person name="Facciotti M.T."/>
        </authorList>
    </citation>
    <scope>NUCLEOTIDE SEQUENCE [LARGE SCALE GENOMIC DNA]</scope>
    <source>
        <strain evidence="2 3">JCM 10989</strain>
    </source>
</reference>
<feature type="region of interest" description="Disordered" evidence="1">
    <location>
        <begin position="1"/>
        <end position="172"/>
    </location>
</feature>
<evidence type="ECO:0000256" key="1">
    <source>
        <dbReference type="SAM" id="MobiDB-lite"/>
    </source>
</evidence>
<organism evidence="2 3">
    <name type="scientific">Natrialba hulunbeirensis JCM 10989</name>
    <dbReference type="NCBI Taxonomy" id="1227493"/>
    <lineage>
        <taxon>Archaea</taxon>
        <taxon>Methanobacteriati</taxon>
        <taxon>Methanobacteriota</taxon>
        <taxon>Stenosarchaea group</taxon>
        <taxon>Halobacteria</taxon>
        <taxon>Halobacteriales</taxon>
        <taxon>Natrialbaceae</taxon>
        <taxon>Natrialba</taxon>
    </lineage>
</organism>
<dbReference type="EMBL" id="AOIM01000035">
    <property type="protein sequence ID" value="ELY90423.1"/>
    <property type="molecule type" value="Genomic_DNA"/>
</dbReference>
<sequence>MTDRNEGGNPDSSDDADVPPVLPSEQPGGNNGGGVLSPDELDFTESPYVAEVSESRYVVSADHSPPNVPEETHSSTRGESTSVRTQSGSDSESGSGTGDTGTETDTDREARARSSQHAPTHEQDEAGQEHAGQQQGQGNQRQHQRQRQHQQQPAQHHHQQPTPQPPQSPEHARSILADELERTDARLAVDIVSRFGSDTVRHRTASDDVVGTFDNLVLWYAQHVARKTPTMRTASLLFAKSEFAPELTETQLRKTAAKHGLDDTDTIGDLRDALE</sequence>
<gene>
    <name evidence="2" type="ORF">C483_12963</name>
</gene>
<dbReference type="Pfam" id="PF24332">
    <property type="entry name" value="DUF7500"/>
    <property type="match status" value="2"/>
</dbReference>
<dbReference type="OrthoDB" id="177137at2157"/>
<name>L9ZZ67_9EURY</name>
<keyword evidence="3" id="KW-1185">Reference proteome</keyword>
<dbReference type="InterPro" id="IPR055923">
    <property type="entry name" value="DUF7500"/>
</dbReference>
<evidence type="ECO:0000313" key="2">
    <source>
        <dbReference type="EMBL" id="ELY90423.1"/>
    </source>
</evidence>
<evidence type="ECO:0000313" key="3">
    <source>
        <dbReference type="Proteomes" id="UP000011519"/>
    </source>
</evidence>